<feature type="transmembrane region" description="Helical" evidence="1">
    <location>
        <begin position="208"/>
        <end position="226"/>
    </location>
</feature>
<protein>
    <recommendedName>
        <fullName evidence="4">DUF4239 domain-containing protein</fullName>
    </recommendedName>
</protein>
<evidence type="ECO:0000256" key="1">
    <source>
        <dbReference type="SAM" id="Phobius"/>
    </source>
</evidence>
<reference evidence="2 3" key="1">
    <citation type="submission" date="2020-08" db="EMBL/GenBank/DDBJ databases">
        <title>Genomic Encyclopedia of Type Strains, Phase III (KMG-III): the genomes of soil and plant-associated and newly described type strains.</title>
        <authorList>
            <person name="Whitman W."/>
        </authorList>
    </citation>
    <scope>NUCLEOTIDE SEQUENCE [LARGE SCALE GENOMIC DNA]</scope>
    <source>
        <strain evidence="2 3">CECT 8960</strain>
    </source>
</reference>
<evidence type="ECO:0008006" key="4">
    <source>
        <dbReference type="Google" id="ProtNLM"/>
    </source>
</evidence>
<keyword evidence="1" id="KW-0812">Transmembrane</keyword>
<gene>
    <name evidence="2" type="ORF">FHR82_008543</name>
</gene>
<dbReference type="InterPro" id="IPR025333">
    <property type="entry name" value="DUF4239"/>
</dbReference>
<name>A0A7W7QEQ9_9PSEU</name>
<comment type="caution">
    <text evidence="2">The sequence shown here is derived from an EMBL/GenBank/DDBJ whole genome shotgun (WGS) entry which is preliminary data.</text>
</comment>
<sequence length="256" mass="27809">MAFDIAVFFVLPLLLVIVVTVLAGRRARARSEEYDSDSVSFVGGVLCAMFTVVLAFFVVFAWQNGADLDSHATAESDAVLDTYWQMAVVPQPDADAVRTLLSQYARQVADREWPALTDGRDEPEVADTIVALRAAVTALPIDAEVVAEARKQALQNLRTIDEHHRARVAMATSTDAFTIALLVGTAFGAVLMIAFPLIFGLSRRPANLVLMVLLTVTLSATMYVSWQLMHPLEGFFGATPDVFRAALDEMTAQSGT</sequence>
<keyword evidence="3" id="KW-1185">Reference proteome</keyword>
<feature type="transmembrane region" description="Helical" evidence="1">
    <location>
        <begin position="6"/>
        <end position="27"/>
    </location>
</feature>
<proteinExistence type="predicted"/>
<feature type="transmembrane region" description="Helical" evidence="1">
    <location>
        <begin position="39"/>
        <end position="62"/>
    </location>
</feature>
<dbReference type="RefSeq" id="WP_311771544.1">
    <property type="nucleotide sequence ID" value="NZ_JACHJQ010000012.1"/>
</dbReference>
<organism evidence="2 3">
    <name type="scientific">Actinophytocola algeriensis</name>
    <dbReference type="NCBI Taxonomy" id="1768010"/>
    <lineage>
        <taxon>Bacteria</taxon>
        <taxon>Bacillati</taxon>
        <taxon>Actinomycetota</taxon>
        <taxon>Actinomycetes</taxon>
        <taxon>Pseudonocardiales</taxon>
        <taxon>Pseudonocardiaceae</taxon>
    </lineage>
</organism>
<dbReference type="Pfam" id="PF14023">
    <property type="entry name" value="Bestrophin-like"/>
    <property type="match status" value="1"/>
</dbReference>
<dbReference type="EMBL" id="JACHJQ010000012">
    <property type="protein sequence ID" value="MBB4912272.1"/>
    <property type="molecule type" value="Genomic_DNA"/>
</dbReference>
<evidence type="ECO:0000313" key="3">
    <source>
        <dbReference type="Proteomes" id="UP000520767"/>
    </source>
</evidence>
<evidence type="ECO:0000313" key="2">
    <source>
        <dbReference type="EMBL" id="MBB4912272.1"/>
    </source>
</evidence>
<dbReference type="AlphaFoldDB" id="A0A7W7QEQ9"/>
<accession>A0A7W7QEQ9</accession>
<keyword evidence="1" id="KW-0472">Membrane</keyword>
<keyword evidence="1" id="KW-1133">Transmembrane helix</keyword>
<dbReference type="Proteomes" id="UP000520767">
    <property type="component" value="Unassembled WGS sequence"/>
</dbReference>
<feature type="transmembrane region" description="Helical" evidence="1">
    <location>
        <begin position="176"/>
        <end position="201"/>
    </location>
</feature>